<evidence type="ECO:0008006" key="9">
    <source>
        <dbReference type="Google" id="ProtNLM"/>
    </source>
</evidence>
<dbReference type="Gene3D" id="3.40.50.11210">
    <property type="entry name" value="Rap/Ran-GAP"/>
    <property type="match status" value="1"/>
</dbReference>
<dbReference type="FunFam" id="3.40.50.11210:FF:000002">
    <property type="entry name" value="Signal-induced proliferation-associated 1-like protein 1"/>
    <property type="match status" value="1"/>
</dbReference>
<keyword evidence="1" id="KW-0343">GTPase activation</keyword>
<keyword evidence="8" id="KW-1185">Reference proteome</keyword>
<dbReference type="Pfam" id="PF02145">
    <property type="entry name" value="Rap_GAP"/>
    <property type="match status" value="1"/>
</dbReference>
<evidence type="ECO:0000259" key="5">
    <source>
        <dbReference type="PROSITE" id="PS50085"/>
    </source>
</evidence>
<feature type="non-terminal residue" evidence="7">
    <location>
        <position position="1353"/>
    </location>
</feature>
<evidence type="ECO:0000256" key="2">
    <source>
        <dbReference type="ARBA" id="ARBA00022553"/>
    </source>
</evidence>
<gene>
    <name evidence="7" type="ORF">OXX778_LOCUS9948</name>
</gene>
<dbReference type="PANTHER" id="PTHR15711">
    <property type="entry name" value="RAP GTPASE-ACTIVATING PROTEIN"/>
    <property type="match status" value="1"/>
</dbReference>
<dbReference type="OrthoDB" id="2499658at2759"/>
<feature type="region of interest" description="Disordered" evidence="4">
    <location>
        <begin position="1"/>
        <end position="31"/>
    </location>
</feature>
<feature type="compositionally biased region" description="Low complexity" evidence="4">
    <location>
        <begin position="71"/>
        <end position="92"/>
    </location>
</feature>
<reference evidence="7" key="1">
    <citation type="submission" date="2021-02" db="EMBL/GenBank/DDBJ databases">
        <authorList>
            <person name="Nowell W R."/>
        </authorList>
    </citation>
    <scope>NUCLEOTIDE SEQUENCE</scope>
    <source>
        <strain evidence="7">Ploen Becks lab</strain>
    </source>
</reference>
<dbReference type="GO" id="GO:0051056">
    <property type="term" value="P:regulation of small GTPase mediated signal transduction"/>
    <property type="evidence" value="ECO:0007669"/>
    <property type="project" value="InterPro"/>
</dbReference>
<evidence type="ECO:0000256" key="4">
    <source>
        <dbReference type="SAM" id="MobiDB-lite"/>
    </source>
</evidence>
<comment type="caution">
    <text evidence="7">The sequence shown here is derived from an EMBL/GenBank/DDBJ whole genome shotgun (WGS) entry which is preliminary data.</text>
</comment>
<feature type="domain" description="PDZ" evidence="6">
    <location>
        <begin position="1060"/>
        <end position="1124"/>
    </location>
</feature>
<dbReference type="Proteomes" id="UP000663879">
    <property type="component" value="Unassembled WGS sequence"/>
</dbReference>
<keyword evidence="3" id="KW-0175">Coiled coil</keyword>
<feature type="region of interest" description="Disordered" evidence="4">
    <location>
        <begin position="128"/>
        <end position="238"/>
    </location>
</feature>
<organism evidence="7 8">
    <name type="scientific">Brachionus calyciflorus</name>
    <dbReference type="NCBI Taxonomy" id="104777"/>
    <lineage>
        <taxon>Eukaryota</taxon>
        <taxon>Metazoa</taxon>
        <taxon>Spiralia</taxon>
        <taxon>Gnathifera</taxon>
        <taxon>Rotifera</taxon>
        <taxon>Eurotatoria</taxon>
        <taxon>Monogononta</taxon>
        <taxon>Pseudotrocha</taxon>
        <taxon>Ploima</taxon>
        <taxon>Brachionidae</taxon>
        <taxon>Brachionus</taxon>
    </lineage>
</organism>
<dbReference type="EMBL" id="CAJNOC010001520">
    <property type="protein sequence ID" value="CAF0871387.1"/>
    <property type="molecule type" value="Genomic_DNA"/>
</dbReference>
<feature type="domain" description="Rap-GAP" evidence="5">
    <location>
        <begin position="679"/>
        <end position="896"/>
    </location>
</feature>
<name>A0A813XQ94_9BILA</name>
<feature type="compositionally biased region" description="Polar residues" evidence="4">
    <location>
        <begin position="1"/>
        <end position="10"/>
    </location>
</feature>
<dbReference type="Gene3D" id="2.30.42.10">
    <property type="match status" value="1"/>
</dbReference>
<dbReference type="GO" id="GO:0005737">
    <property type="term" value="C:cytoplasm"/>
    <property type="evidence" value="ECO:0007669"/>
    <property type="project" value="TreeGrafter"/>
</dbReference>
<keyword evidence="2" id="KW-0597">Phosphoprotein</keyword>
<feature type="compositionally biased region" description="Polar residues" evidence="4">
    <location>
        <begin position="192"/>
        <end position="234"/>
    </location>
</feature>
<evidence type="ECO:0000313" key="8">
    <source>
        <dbReference type="Proteomes" id="UP000663879"/>
    </source>
</evidence>
<dbReference type="SUPFAM" id="SSF111347">
    <property type="entry name" value="Rap/Ran-GAP"/>
    <property type="match status" value="1"/>
</dbReference>
<dbReference type="InterPro" id="IPR000331">
    <property type="entry name" value="Rap/Ran_GAP_dom"/>
</dbReference>
<dbReference type="SUPFAM" id="SSF50156">
    <property type="entry name" value="PDZ domain-like"/>
    <property type="match status" value="1"/>
</dbReference>
<evidence type="ECO:0000313" key="7">
    <source>
        <dbReference type="EMBL" id="CAF0871387.1"/>
    </source>
</evidence>
<feature type="compositionally biased region" description="Polar residues" evidence="4">
    <location>
        <begin position="152"/>
        <end position="165"/>
    </location>
</feature>
<dbReference type="GO" id="GO:0005096">
    <property type="term" value="F:GTPase activator activity"/>
    <property type="evidence" value="ECO:0007669"/>
    <property type="project" value="UniProtKB-KW"/>
</dbReference>
<dbReference type="InterPro" id="IPR036034">
    <property type="entry name" value="PDZ_sf"/>
</dbReference>
<proteinExistence type="predicted"/>
<protein>
    <recommendedName>
        <fullName evidence="9">Signal-induced proliferation-associated 1-like protein 2</fullName>
    </recommendedName>
</protein>
<sequence>MTLQSEQFDQTPPKYISSKSQNRRVLPSINKTPYNQSYSHYSSSECILSSIPKNMDPNITSSISSSIISSSTTSGFVSGSTSTTNSISSSKSNDFLNPQDFKKIIPNSEIKSGSVSSARNLYENMSKSHRISSYQAEKKSQKSPNFRKMSDIQGSTNSLNNSSQYIIDPLSSSSRHASNNSTKCLNHGIITPRNSTSTMNNSRRESNNTLETQNSRRSSQINKKWGSNTNSNNKSFDDLEDDLDIAVNDYDEDDDIFDYKENSNDNLNNKQYHNSLSTASCLENEINCLNTYNITPDTSSSSASSSSFSPNIIKSKNFKSPLPSTPELPRGPRVVNNRQIKISSHNAPLPPQLPTTTQSFFVQSTTDFTIQESLQNFSHFDVQSTYFSYKNVKSIVSSLHLSMNMKTGASAASRVSSLDNLNRTLPPIPQVIVSKKVPDDKKTRLSTSLFQYDSALPPTSPRIKEDKPVFNLSTDSENLELMRLNDLVEECPCFRLEVGGDSFKGLGLVQDVSQRRMMKLNSINILDKINSQYKKDVIDVIEQNNNEPFTIEYQDYGAYFYRYFFSSQEHANYLGIDRNIGPVVISIRRDKLITDPNSRSNSTNLHTNCNERTSEYAYRFILRTSDLNTLRGTILEEHISSKVTSSSKSLPHKEVIQFLMPELKLDCLRLADTKIAEKLIEIDEQYLIKNHKIGILLCKSGQSTEEEMYNNKESTPAFDEFLQLLGEKVHLNGFNHYRGGLDNQNDTTGTHSVYTKFRNKEIMFHVSTLLPYSNNDRQQLTRKRHIGNDLVTIIFQEPGSLPFSPKTIRSQYQHIFIIVRAMNPNSYNTQYSVAISYSKDIPSFGPALPKNPLFLKSKEFREFLLAKIINADNVGLKCEKFTQIRMRTRNGILKDLVDNYSTKFNLDNCSNGNTSLISQKLNLFNFGSIKQKKLRSKSCQAFNASLTSEDEINATRLCKLNGAIFWNVDLVEDFQYLIRNCCILGISKQNIIIIDSQQKCVLFSIGCNAVIGWTIYEHDSSFILYFDLGECLSVKLKSKSELYSVVKRLENFTKGCKTIELSIEKKDCGPLGFNIHHDGVVTEVEKSSVAAFRGLRQGTRIVKIGDNFVINLSHERMIDLLRNSVFLKITFLQPFEDGSARRGQDDSFSLYAYLSTCSSINERQIDSIKTTPILTNFQKYPRYNLPQITLNSPQKNRRMTTTDYNNKNIYRLSTSGLINENIKSEDSNKSSSVYTNSLYYGMDDLNRKEIELTSVQSPKKILNNKNVFDWPRMVQTASRNFEKMHRGSDNLFFNENTPKNRLNSTSSSYYNIAKEDKKRSANLDLKECIEQNSEKNSTYDELRERLLYLQLEL</sequence>
<accession>A0A813XQ94</accession>
<dbReference type="PROSITE" id="PS50085">
    <property type="entry name" value="RAPGAP"/>
    <property type="match status" value="1"/>
</dbReference>
<dbReference type="PANTHER" id="PTHR15711:SF22">
    <property type="entry name" value="RAP-GAP DOMAIN-CONTAINING PROTEIN"/>
    <property type="match status" value="1"/>
</dbReference>
<feature type="region of interest" description="Disordered" evidence="4">
    <location>
        <begin position="71"/>
        <end position="93"/>
    </location>
</feature>
<dbReference type="Pfam" id="PF00595">
    <property type="entry name" value="PDZ"/>
    <property type="match status" value="1"/>
</dbReference>
<dbReference type="InterPro" id="IPR001478">
    <property type="entry name" value="PDZ"/>
</dbReference>
<dbReference type="InterPro" id="IPR035974">
    <property type="entry name" value="Rap/Ran-GAP_sf"/>
</dbReference>
<evidence type="ECO:0000256" key="1">
    <source>
        <dbReference type="ARBA" id="ARBA00022468"/>
    </source>
</evidence>
<dbReference type="PROSITE" id="PS50106">
    <property type="entry name" value="PDZ"/>
    <property type="match status" value="1"/>
</dbReference>
<feature type="compositionally biased region" description="Low complexity" evidence="4">
    <location>
        <begin position="171"/>
        <end position="181"/>
    </location>
</feature>
<evidence type="ECO:0000259" key="6">
    <source>
        <dbReference type="PROSITE" id="PS50106"/>
    </source>
</evidence>
<dbReference type="SMART" id="SM00228">
    <property type="entry name" value="PDZ"/>
    <property type="match status" value="1"/>
</dbReference>
<evidence type="ECO:0000256" key="3">
    <source>
        <dbReference type="ARBA" id="ARBA00023054"/>
    </source>
</evidence>
<dbReference type="InterPro" id="IPR050989">
    <property type="entry name" value="Rap1_Ran_GAP"/>
</dbReference>